<protein>
    <recommendedName>
        <fullName evidence="2">Transposase IS200-like domain-containing protein</fullName>
    </recommendedName>
</protein>
<organism evidence="1">
    <name type="scientific">marine sediment metagenome</name>
    <dbReference type="NCBI Taxonomy" id="412755"/>
    <lineage>
        <taxon>unclassified sequences</taxon>
        <taxon>metagenomes</taxon>
        <taxon>ecological metagenomes</taxon>
    </lineage>
</organism>
<reference evidence="1" key="1">
    <citation type="journal article" date="2014" name="Front. Microbiol.">
        <title>High frequency of phylogenetically diverse reductive dehalogenase-homologous genes in deep subseafloor sedimentary metagenomes.</title>
        <authorList>
            <person name="Kawai M."/>
            <person name="Futagami T."/>
            <person name="Toyoda A."/>
            <person name="Takaki Y."/>
            <person name="Nishi S."/>
            <person name="Hori S."/>
            <person name="Arai W."/>
            <person name="Tsubouchi T."/>
            <person name="Morono Y."/>
            <person name="Uchiyama I."/>
            <person name="Ito T."/>
            <person name="Fujiyama A."/>
            <person name="Inagaki F."/>
            <person name="Takami H."/>
        </authorList>
    </citation>
    <scope>NUCLEOTIDE SEQUENCE</scope>
    <source>
        <strain evidence="1">Expedition CK06-06</strain>
    </source>
</reference>
<proteinExistence type="predicted"/>
<dbReference type="AlphaFoldDB" id="X1NVL0"/>
<feature type="non-terminal residue" evidence="1">
    <location>
        <position position="1"/>
    </location>
</feature>
<accession>X1NVL0</accession>
<name>X1NVL0_9ZZZZ</name>
<evidence type="ECO:0008006" key="2">
    <source>
        <dbReference type="Google" id="ProtNLM"/>
    </source>
</evidence>
<comment type="caution">
    <text evidence="1">The sequence shown here is derived from an EMBL/GenBank/DDBJ whole genome shotgun (WGS) entry which is preliminary data.</text>
</comment>
<evidence type="ECO:0000313" key="1">
    <source>
        <dbReference type="EMBL" id="GAI34256.1"/>
    </source>
</evidence>
<sequence length="32" mass="3691">YFVSTVRISEEAIQKYIEMQGKEDSGQAQLEL</sequence>
<gene>
    <name evidence="1" type="ORF">S06H3_49300</name>
</gene>
<dbReference type="EMBL" id="BARV01031121">
    <property type="protein sequence ID" value="GAI34256.1"/>
    <property type="molecule type" value="Genomic_DNA"/>
</dbReference>